<proteinExistence type="predicted"/>
<dbReference type="EMBL" id="NXLQ01000008">
    <property type="protein sequence ID" value="RDU65999.1"/>
    <property type="molecule type" value="Genomic_DNA"/>
</dbReference>
<sequence>MNQVQILVLDFTRNFAQACFGSQYTQLIARRLREYGVYTEIVPYFEKLDLFARKIPKQTGILNYDTSKTRF</sequence>
<dbReference type="OrthoDB" id="9802219at2"/>
<dbReference type="RefSeq" id="WP_115542951.1">
    <property type="nucleotide sequence ID" value="NZ_NXLQ01000008.1"/>
</dbReference>
<name>A0A3D8ILB8_9HELI</name>
<evidence type="ECO:0000313" key="1">
    <source>
        <dbReference type="EMBL" id="RDU65999.1"/>
    </source>
</evidence>
<gene>
    <name evidence="1" type="ORF">CQA53_05125</name>
</gene>
<evidence type="ECO:0000313" key="2">
    <source>
        <dbReference type="Proteomes" id="UP000256379"/>
    </source>
</evidence>
<comment type="caution">
    <text evidence="1">The sequence shown here is derived from an EMBL/GenBank/DDBJ whole genome shotgun (WGS) entry which is preliminary data.</text>
</comment>
<dbReference type="AlphaFoldDB" id="A0A3D8ILB8"/>
<organism evidence="1 2">
    <name type="scientific">Helicobacter didelphidarum</name>
    <dbReference type="NCBI Taxonomy" id="2040648"/>
    <lineage>
        <taxon>Bacteria</taxon>
        <taxon>Pseudomonadati</taxon>
        <taxon>Campylobacterota</taxon>
        <taxon>Epsilonproteobacteria</taxon>
        <taxon>Campylobacterales</taxon>
        <taxon>Helicobacteraceae</taxon>
        <taxon>Helicobacter</taxon>
    </lineage>
</organism>
<keyword evidence="2" id="KW-1185">Reference proteome</keyword>
<dbReference type="Proteomes" id="UP000256379">
    <property type="component" value="Unassembled WGS sequence"/>
</dbReference>
<reference evidence="1 2" key="1">
    <citation type="submission" date="2018-04" db="EMBL/GenBank/DDBJ databases">
        <title>Novel Campyloabacter and Helicobacter Species and Strains.</title>
        <authorList>
            <person name="Mannion A.J."/>
            <person name="Shen Z."/>
            <person name="Fox J.G."/>
        </authorList>
    </citation>
    <scope>NUCLEOTIDE SEQUENCE [LARGE SCALE GENOMIC DNA]</scope>
    <source>
        <strain evidence="1 2">MIT 17-337</strain>
    </source>
</reference>
<protein>
    <submittedName>
        <fullName evidence="1">Uncharacterized protein</fullName>
    </submittedName>
</protein>
<accession>A0A3D8ILB8</accession>